<dbReference type="InterPro" id="IPR028994">
    <property type="entry name" value="Integrin_alpha_N"/>
</dbReference>
<name>A0ABP8NLL5_9BACT</name>
<evidence type="ECO:0000313" key="3">
    <source>
        <dbReference type="Proteomes" id="UP001501175"/>
    </source>
</evidence>
<proteinExistence type="predicted"/>
<comment type="caution">
    <text evidence="2">The sequence shown here is derived from an EMBL/GenBank/DDBJ whole genome shotgun (WGS) entry which is preliminary data.</text>
</comment>
<dbReference type="EMBL" id="BAABHD010000082">
    <property type="protein sequence ID" value="GAA4467406.1"/>
    <property type="molecule type" value="Genomic_DNA"/>
</dbReference>
<evidence type="ECO:0000313" key="2">
    <source>
        <dbReference type="EMBL" id="GAA4467406.1"/>
    </source>
</evidence>
<keyword evidence="1" id="KW-0732">Signal</keyword>
<gene>
    <name evidence="2" type="ORF">GCM10023189_51040</name>
</gene>
<evidence type="ECO:0008006" key="4">
    <source>
        <dbReference type="Google" id="ProtNLM"/>
    </source>
</evidence>
<keyword evidence="3" id="KW-1185">Reference proteome</keyword>
<dbReference type="PANTHER" id="PTHR45460">
    <property type="entry name" value="SIMILAR TO CYSTEINE PROTEINASE"/>
    <property type="match status" value="1"/>
</dbReference>
<evidence type="ECO:0000256" key="1">
    <source>
        <dbReference type="ARBA" id="ARBA00022729"/>
    </source>
</evidence>
<dbReference type="Proteomes" id="UP001501175">
    <property type="component" value="Unassembled WGS sequence"/>
</dbReference>
<dbReference type="Gene3D" id="2.130.10.130">
    <property type="entry name" value="Integrin alpha, N-terminal"/>
    <property type="match status" value="1"/>
</dbReference>
<dbReference type="PANTHER" id="PTHR45460:SF2">
    <property type="entry name" value="ALPHA 1,3 GLUCANASE, GH71 FAMILY (EUROFUNG)"/>
    <property type="match status" value="1"/>
</dbReference>
<dbReference type="Pfam" id="PF13517">
    <property type="entry name" value="FG-GAP_3"/>
    <property type="match status" value="1"/>
</dbReference>
<dbReference type="SUPFAM" id="SSF69318">
    <property type="entry name" value="Integrin alpha N-terminal domain"/>
    <property type="match status" value="1"/>
</dbReference>
<sequence>MALRMGMSDDLISVISNLSTAAEADTLLHAGIYPGTPQMHPDDWQKIVDYYTQLAPDSLASQAAKQPVQGTLPQFQARPAPLAVPPLVTLVYHDSTRKQWWIGMRNGTLYQMDQQFRSLDTNYLPSTPSSIKIQPNGQAQVLLMGIMDPNDSRKGEFVALRPGQTTPTTQVTPLLKNLQRPVQHLTADFNQDGREDILVAQFGNNLGRLTLHEQQPDATYKEHILDYAPGTRTMQLHDFNGDGRIDIMALLTQGDESVAIYWNRGNSRFEKQVVLRFPPVYGSSYAELADFNADGHPDILYTNGDNADYSKILKPYHGVRIFLNDGRNHFRQAWFYPMHGAAKALAHDYDKDGDLDIAAISMFPDAAAKPAEQFLYFTNTGNLRFSPQTFAENGAGQWMLLEKTDYDQDGDMDLLLGSFMLRKRSNQVNTNKGLWLLENRLH</sequence>
<accession>A0ABP8NLL5</accession>
<dbReference type="InterPro" id="IPR013517">
    <property type="entry name" value="FG-GAP"/>
</dbReference>
<reference evidence="3" key="1">
    <citation type="journal article" date="2019" name="Int. J. Syst. Evol. Microbiol.">
        <title>The Global Catalogue of Microorganisms (GCM) 10K type strain sequencing project: providing services to taxonomists for standard genome sequencing and annotation.</title>
        <authorList>
            <consortium name="The Broad Institute Genomics Platform"/>
            <consortium name="The Broad Institute Genome Sequencing Center for Infectious Disease"/>
            <person name="Wu L."/>
            <person name="Ma J."/>
        </authorList>
    </citation>
    <scope>NUCLEOTIDE SEQUENCE [LARGE SCALE GENOMIC DNA]</scope>
    <source>
        <strain evidence="3">JCM 17927</strain>
    </source>
</reference>
<organism evidence="2 3">
    <name type="scientific">Nibrella saemangeumensis</name>
    <dbReference type="NCBI Taxonomy" id="1084526"/>
    <lineage>
        <taxon>Bacteria</taxon>
        <taxon>Pseudomonadati</taxon>
        <taxon>Bacteroidota</taxon>
        <taxon>Cytophagia</taxon>
        <taxon>Cytophagales</taxon>
        <taxon>Spirosomataceae</taxon>
        <taxon>Nibrella</taxon>
    </lineage>
</organism>
<protein>
    <recommendedName>
        <fullName evidence="4">Repeat domain-containing protein</fullName>
    </recommendedName>
</protein>